<dbReference type="SUPFAM" id="SSF56112">
    <property type="entry name" value="Protein kinase-like (PK-like)"/>
    <property type="match status" value="1"/>
</dbReference>
<evidence type="ECO:0000313" key="1">
    <source>
        <dbReference type="EMBL" id="SPJ32708.1"/>
    </source>
</evidence>
<dbReference type="OrthoDB" id="6180290at2"/>
<keyword evidence="2" id="KW-1185">Reference proteome</keyword>
<evidence type="ECO:0000313" key="2">
    <source>
        <dbReference type="Proteomes" id="UP000244934"/>
    </source>
</evidence>
<proteinExistence type="predicted"/>
<dbReference type="AlphaFoldDB" id="A0A2R8CIG1"/>
<protein>
    <recommendedName>
        <fullName evidence="3">Protein kinase domain-containing protein</fullName>
    </recommendedName>
</protein>
<gene>
    <name evidence="1" type="ORF">KSP9073_00709</name>
</gene>
<dbReference type="Pfam" id="PF06293">
    <property type="entry name" value="Kdo"/>
    <property type="match status" value="1"/>
</dbReference>
<organism evidence="1 2">
    <name type="scientific">Kushneria phyllosphaerae</name>
    <dbReference type="NCBI Taxonomy" id="2100822"/>
    <lineage>
        <taxon>Bacteria</taxon>
        <taxon>Pseudomonadati</taxon>
        <taxon>Pseudomonadota</taxon>
        <taxon>Gammaproteobacteria</taxon>
        <taxon>Oceanospirillales</taxon>
        <taxon>Halomonadaceae</taxon>
        <taxon>Kushneria</taxon>
    </lineage>
</organism>
<dbReference type="RefSeq" id="WP_108841533.1">
    <property type="nucleotide sequence ID" value="NZ_ONZI01000001.1"/>
</dbReference>
<reference evidence="2" key="1">
    <citation type="submission" date="2018-03" db="EMBL/GenBank/DDBJ databases">
        <authorList>
            <person name="Navarro De La Torre S."/>
        </authorList>
    </citation>
    <scope>NUCLEOTIDE SEQUENCE [LARGE SCALE GENOMIC DNA]</scope>
    <source>
        <strain evidence="2">EAod3</strain>
    </source>
</reference>
<dbReference type="EMBL" id="ONZI01000001">
    <property type="protein sequence ID" value="SPJ32708.1"/>
    <property type="molecule type" value="Genomic_DNA"/>
</dbReference>
<dbReference type="InterPro" id="IPR011009">
    <property type="entry name" value="Kinase-like_dom_sf"/>
</dbReference>
<dbReference type="Proteomes" id="UP000244934">
    <property type="component" value="Unassembled WGS sequence"/>
</dbReference>
<sequence>MTISERQRRLGRPDVLQRHFHGPIRFPGSDWQWWLANDNAACDAAERMDRHLRAADTKTVTTLRERKGRSIFRIHSDRGDFFAKEISLRPSRKYFGAFFGVQNRLFGYDHGSAEVDNTLTLNDRTHQGHDILCLGERLRAGLPTRQLLIQPWLDGWINLGEAFQVADEHGRRSLLYRMEALLKAMHDARICHLDINNGNLMVSTQDAKAPLRAIDCAKMETKVTQPAVSTALQIGKMLRELYGRDEADLATRYAQARAMQRRIAGEDGVNEATDTLLALSLRYRLSKSLSRRKLVTAPFVNIDGPALEKCVRASKKNADVPAIVWAQDHPVMADEVPAYSGH</sequence>
<evidence type="ECO:0008006" key="3">
    <source>
        <dbReference type="Google" id="ProtNLM"/>
    </source>
</evidence>
<name>A0A2R8CIG1_9GAMM</name>
<accession>A0A2R8CIG1</accession>